<dbReference type="InterPro" id="IPR029787">
    <property type="entry name" value="Nucleotide_cyclase"/>
</dbReference>
<dbReference type="KEGG" id="mpq:ABA45_08215"/>
<dbReference type="EMBL" id="CP011494">
    <property type="protein sequence ID" value="AKO52412.1"/>
    <property type="molecule type" value="Genomic_DNA"/>
</dbReference>
<dbReference type="SMART" id="SM00267">
    <property type="entry name" value="GGDEF"/>
    <property type="match status" value="1"/>
</dbReference>
<reference evidence="5 6" key="1">
    <citation type="submission" date="2015-05" db="EMBL/GenBank/DDBJ databases">
        <title>Complete genome of Marinobacter psychrophilus strain 20041T isolated from sea-ice of the Canadian Basin.</title>
        <authorList>
            <person name="Song L."/>
            <person name="Ren L."/>
            <person name="Yu Y."/>
            <person name="Wang X."/>
        </authorList>
    </citation>
    <scope>NUCLEOTIDE SEQUENCE [LARGE SCALE GENOMIC DNA]</scope>
    <source>
        <strain evidence="5 6">20041</strain>
    </source>
</reference>
<comment type="catalytic activity">
    <reaction evidence="3">
        <text>2 GTP = 3',3'-c-di-GMP + 2 diphosphate</text>
        <dbReference type="Rhea" id="RHEA:24898"/>
        <dbReference type="ChEBI" id="CHEBI:33019"/>
        <dbReference type="ChEBI" id="CHEBI:37565"/>
        <dbReference type="ChEBI" id="CHEBI:58805"/>
        <dbReference type="EC" id="2.7.7.65"/>
    </reaction>
</comment>
<evidence type="ECO:0000313" key="6">
    <source>
        <dbReference type="Proteomes" id="UP000036406"/>
    </source>
</evidence>
<dbReference type="PANTHER" id="PTHR45138">
    <property type="entry name" value="REGULATORY COMPONENTS OF SENSORY TRANSDUCTION SYSTEM"/>
    <property type="match status" value="1"/>
</dbReference>
<dbReference type="InterPro" id="IPR043128">
    <property type="entry name" value="Rev_trsase/Diguanyl_cyclase"/>
</dbReference>
<dbReference type="PROSITE" id="PS50887">
    <property type="entry name" value="GGDEF"/>
    <property type="match status" value="1"/>
</dbReference>
<keyword evidence="6" id="KW-1185">Reference proteome</keyword>
<dbReference type="GO" id="GO:1902201">
    <property type="term" value="P:negative regulation of bacterial-type flagellum-dependent cell motility"/>
    <property type="evidence" value="ECO:0007669"/>
    <property type="project" value="TreeGrafter"/>
</dbReference>
<dbReference type="NCBIfam" id="TIGR00254">
    <property type="entry name" value="GGDEF"/>
    <property type="match status" value="1"/>
</dbReference>
<organism evidence="5 6">
    <name type="scientific">Marinobacter psychrophilus</name>
    <dbReference type="NCBI Taxonomy" id="330734"/>
    <lineage>
        <taxon>Bacteria</taxon>
        <taxon>Pseudomonadati</taxon>
        <taxon>Pseudomonadota</taxon>
        <taxon>Gammaproteobacteria</taxon>
        <taxon>Pseudomonadales</taxon>
        <taxon>Marinobacteraceae</taxon>
        <taxon>Marinobacter</taxon>
    </lineage>
</organism>
<evidence type="ECO:0000256" key="3">
    <source>
        <dbReference type="ARBA" id="ARBA00034247"/>
    </source>
</evidence>
<dbReference type="Pfam" id="PF00990">
    <property type="entry name" value="GGDEF"/>
    <property type="match status" value="1"/>
</dbReference>
<dbReference type="Proteomes" id="UP000036406">
    <property type="component" value="Chromosome"/>
</dbReference>
<comment type="cofactor">
    <cofactor evidence="1">
        <name>Mg(2+)</name>
        <dbReference type="ChEBI" id="CHEBI:18420"/>
    </cofactor>
</comment>
<protein>
    <recommendedName>
        <fullName evidence="2">diguanylate cyclase</fullName>
        <ecNumber evidence="2">2.7.7.65</ecNumber>
    </recommendedName>
</protein>
<dbReference type="CDD" id="cd01949">
    <property type="entry name" value="GGDEF"/>
    <property type="match status" value="1"/>
</dbReference>
<dbReference type="Gene3D" id="3.30.70.270">
    <property type="match status" value="1"/>
</dbReference>
<name>A0A0H4IBI5_9GAMM</name>
<evidence type="ECO:0000313" key="5">
    <source>
        <dbReference type="EMBL" id="AKO52412.1"/>
    </source>
</evidence>
<dbReference type="InterPro" id="IPR050469">
    <property type="entry name" value="Diguanylate_Cyclase"/>
</dbReference>
<dbReference type="RefSeq" id="WP_048385255.1">
    <property type="nucleotide sequence ID" value="NZ_CP011494.1"/>
</dbReference>
<sequence>MKHISPFPLTAPQPQKLAELRQSFEEWNSEPGILNRLVRRLSATLKLDAQLTMLAEEMVQVIPFDAFQYRHQLGRQEFMFTTGMGGPHRCEFRLNLEGENFGTLTLHRRKRFSNDELQAVEMLIGAAICALRNACHFSAMEQASLTDALTGIGNKRAMEEALQKAQMLTGRHNETYSLILCDLDHFKAVNDTCGHVVGDLVLKRVTEALESAVRSSDSVYRFGGEEFAVLLPHTDQNDAVDVAERVRSAIEALRIDCEEHSVAVTTSCGVALHRAGEGSGQWLARADEALYRAKDQGRNCTRVFATIS</sequence>
<dbReference type="PANTHER" id="PTHR45138:SF9">
    <property type="entry name" value="DIGUANYLATE CYCLASE DGCM-RELATED"/>
    <property type="match status" value="1"/>
</dbReference>
<dbReference type="FunFam" id="3.30.70.270:FF:000001">
    <property type="entry name" value="Diguanylate cyclase domain protein"/>
    <property type="match status" value="1"/>
</dbReference>
<evidence type="ECO:0000256" key="2">
    <source>
        <dbReference type="ARBA" id="ARBA00012528"/>
    </source>
</evidence>
<evidence type="ECO:0000256" key="1">
    <source>
        <dbReference type="ARBA" id="ARBA00001946"/>
    </source>
</evidence>
<dbReference type="AlphaFoldDB" id="A0A0H4IBI5"/>
<evidence type="ECO:0000259" key="4">
    <source>
        <dbReference type="PROSITE" id="PS50887"/>
    </source>
</evidence>
<dbReference type="GO" id="GO:0052621">
    <property type="term" value="F:diguanylate cyclase activity"/>
    <property type="evidence" value="ECO:0007669"/>
    <property type="project" value="UniProtKB-EC"/>
</dbReference>
<dbReference type="EC" id="2.7.7.65" evidence="2"/>
<feature type="domain" description="GGDEF" evidence="4">
    <location>
        <begin position="174"/>
        <end position="306"/>
    </location>
</feature>
<dbReference type="GO" id="GO:0043709">
    <property type="term" value="P:cell adhesion involved in single-species biofilm formation"/>
    <property type="evidence" value="ECO:0007669"/>
    <property type="project" value="TreeGrafter"/>
</dbReference>
<dbReference type="InterPro" id="IPR000160">
    <property type="entry name" value="GGDEF_dom"/>
</dbReference>
<dbReference type="GO" id="GO:0005886">
    <property type="term" value="C:plasma membrane"/>
    <property type="evidence" value="ECO:0007669"/>
    <property type="project" value="TreeGrafter"/>
</dbReference>
<gene>
    <name evidence="5" type="ORF">ABA45_08215</name>
</gene>
<dbReference type="STRING" id="330734.ABA45_08215"/>
<dbReference type="SUPFAM" id="SSF55073">
    <property type="entry name" value="Nucleotide cyclase"/>
    <property type="match status" value="1"/>
</dbReference>
<proteinExistence type="predicted"/>
<accession>A0A0H4IBI5</accession>
<dbReference type="PATRIC" id="fig|330734.3.peg.1726"/>